<accession>A0A1X1KL18</accession>
<reference evidence="1 2" key="1">
    <citation type="journal article" date="2016" name="Eur. J. Clin. Microbiol. Infect. Dis.">
        <title>Whole genome sequencing as a tool for phylogenetic analysis of clinical strains of Mitis group streptococci.</title>
        <authorList>
            <person name="Rasmussen L.H."/>
            <person name="Dargis R."/>
            <person name="Hojholt K."/>
            <person name="Christensen J.J."/>
            <person name="Skovgaard O."/>
            <person name="Justesen U.S."/>
            <person name="Rosenvinge F.S."/>
            <person name="Moser C."/>
            <person name="Lukjancenko O."/>
            <person name="Rasmussen S."/>
            <person name="Nielsen X.C."/>
        </authorList>
    </citation>
    <scope>NUCLEOTIDE SEQUENCE [LARGE SCALE GENOMIC DNA]</scope>
    <source>
        <strain evidence="1 2">RH_12363_08</strain>
    </source>
</reference>
<dbReference type="Proteomes" id="UP000193234">
    <property type="component" value="Unassembled WGS sequence"/>
</dbReference>
<evidence type="ECO:0000313" key="1">
    <source>
        <dbReference type="EMBL" id="ORP00080.1"/>
    </source>
</evidence>
<evidence type="ECO:0000313" key="2">
    <source>
        <dbReference type="Proteomes" id="UP000193234"/>
    </source>
</evidence>
<sequence length="121" mass="14101">MAELSRKKEIFLANYLMTGNVKKASEMSDITRKTAYNYLNDATFKRIYRERRSEQFKEATTLLQNASVEAVNVLREIMLDRNISPYARQQSAQTILNMAYKSVETVEVMEQIEILEARLPE</sequence>
<dbReference type="AlphaFoldDB" id="A0A1X1KL18"/>
<organism evidence="1 2">
    <name type="scientific">Streptococcus mitis</name>
    <dbReference type="NCBI Taxonomy" id="28037"/>
    <lineage>
        <taxon>Bacteria</taxon>
        <taxon>Bacillati</taxon>
        <taxon>Bacillota</taxon>
        <taxon>Bacilli</taxon>
        <taxon>Lactobacillales</taxon>
        <taxon>Streptococcaceae</taxon>
        <taxon>Streptococcus</taxon>
        <taxon>Streptococcus mitis group</taxon>
    </lineage>
</organism>
<comment type="caution">
    <text evidence="1">The sequence shown here is derived from an EMBL/GenBank/DDBJ whole genome shotgun (WGS) entry which is preliminary data.</text>
</comment>
<dbReference type="RefSeq" id="WP_084862171.1">
    <property type="nucleotide sequence ID" value="NZ_JALDWD010000005.1"/>
</dbReference>
<name>A0A1X1KL18_STRMT</name>
<gene>
    <name evidence="1" type="ORF">B7696_03480</name>
</gene>
<proteinExistence type="predicted"/>
<protein>
    <submittedName>
        <fullName evidence="1">Replication protein</fullName>
    </submittedName>
</protein>
<dbReference type="EMBL" id="NCVJ01000018">
    <property type="protein sequence ID" value="ORP00080.1"/>
    <property type="molecule type" value="Genomic_DNA"/>
</dbReference>